<dbReference type="HOGENOM" id="CLU_3091387_0_0_1"/>
<protein>
    <submittedName>
        <fullName evidence="1">Uncharacterized protein</fullName>
    </submittedName>
</protein>
<reference evidence="1" key="2">
    <citation type="submission" date="2015-06" db="UniProtKB">
        <authorList>
            <consortium name="EnsemblProtists"/>
        </authorList>
    </citation>
    <scope>IDENTIFICATION</scope>
    <source>
        <strain evidence="1">Emoy2</strain>
    </source>
</reference>
<evidence type="ECO:0000313" key="1">
    <source>
        <dbReference type="EnsemblProtists" id="HpaP802932"/>
    </source>
</evidence>
<reference evidence="2" key="1">
    <citation type="journal article" date="2010" name="Science">
        <title>Signatures of adaptation to obligate biotrophy in the Hyaloperonospora arabidopsidis genome.</title>
        <authorList>
            <person name="Baxter L."/>
            <person name="Tripathy S."/>
            <person name="Ishaque N."/>
            <person name="Boot N."/>
            <person name="Cabral A."/>
            <person name="Kemen E."/>
            <person name="Thines M."/>
            <person name="Ah-Fong A."/>
            <person name="Anderson R."/>
            <person name="Badejoko W."/>
            <person name="Bittner-Eddy P."/>
            <person name="Boore J.L."/>
            <person name="Chibucos M.C."/>
            <person name="Coates M."/>
            <person name="Dehal P."/>
            <person name="Delehaunty K."/>
            <person name="Dong S."/>
            <person name="Downton P."/>
            <person name="Dumas B."/>
            <person name="Fabro G."/>
            <person name="Fronick C."/>
            <person name="Fuerstenberg S.I."/>
            <person name="Fulton L."/>
            <person name="Gaulin E."/>
            <person name="Govers F."/>
            <person name="Hughes L."/>
            <person name="Humphray S."/>
            <person name="Jiang R.H."/>
            <person name="Judelson H."/>
            <person name="Kamoun S."/>
            <person name="Kyung K."/>
            <person name="Meijer H."/>
            <person name="Minx P."/>
            <person name="Morris P."/>
            <person name="Nelson J."/>
            <person name="Phuntumart V."/>
            <person name="Qutob D."/>
            <person name="Rehmany A."/>
            <person name="Rougon-Cardoso A."/>
            <person name="Ryden P."/>
            <person name="Torto-Alalibo T."/>
            <person name="Studholme D."/>
            <person name="Wang Y."/>
            <person name="Win J."/>
            <person name="Wood J."/>
            <person name="Clifton S.W."/>
            <person name="Rogers J."/>
            <person name="Van den Ackerveken G."/>
            <person name="Jones J.D."/>
            <person name="McDowell J.M."/>
            <person name="Beynon J."/>
            <person name="Tyler B.M."/>
        </authorList>
    </citation>
    <scope>NUCLEOTIDE SEQUENCE [LARGE SCALE GENOMIC DNA]</scope>
    <source>
        <strain evidence="2">Emoy2</strain>
    </source>
</reference>
<name>M4B9H3_HYAAE</name>
<accession>M4B9H3</accession>
<evidence type="ECO:0000313" key="2">
    <source>
        <dbReference type="Proteomes" id="UP000011713"/>
    </source>
</evidence>
<dbReference type="EMBL" id="JH598031">
    <property type="status" value="NOT_ANNOTATED_CDS"/>
    <property type="molecule type" value="Genomic_DNA"/>
</dbReference>
<dbReference type="EnsemblProtists" id="HpaT802932">
    <property type="protein sequence ID" value="HpaP802932"/>
    <property type="gene ID" value="HpaG802932"/>
</dbReference>
<dbReference type="AlphaFoldDB" id="M4B9H3"/>
<dbReference type="VEuPathDB" id="FungiDB:HpaG802932"/>
<dbReference type="InParanoid" id="M4B9H3"/>
<sequence>MRFESLLLGDRTVPINQSWSTQGLSQTLWCTGTTVFQNCCDDHPAGLLRYTG</sequence>
<organism evidence="1 2">
    <name type="scientific">Hyaloperonospora arabidopsidis (strain Emoy2)</name>
    <name type="common">Downy mildew agent</name>
    <name type="synonym">Peronospora arabidopsidis</name>
    <dbReference type="NCBI Taxonomy" id="559515"/>
    <lineage>
        <taxon>Eukaryota</taxon>
        <taxon>Sar</taxon>
        <taxon>Stramenopiles</taxon>
        <taxon>Oomycota</taxon>
        <taxon>Peronosporomycetes</taxon>
        <taxon>Peronosporales</taxon>
        <taxon>Peronosporaceae</taxon>
        <taxon>Hyaloperonospora</taxon>
    </lineage>
</organism>
<proteinExistence type="predicted"/>
<dbReference type="Proteomes" id="UP000011713">
    <property type="component" value="Unassembled WGS sequence"/>
</dbReference>
<keyword evidence="2" id="KW-1185">Reference proteome</keyword>